<evidence type="ECO:0000313" key="2">
    <source>
        <dbReference type="EMBL" id="KAA1419120.1"/>
    </source>
</evidence>
<evidence type="ECO:0000313" key="3">
    <source>
        <dbReference type="Proteomes" id="UP000325003"/>
    </source>
</evidence>
<feature type="chain" id="PRO_5039182141" description="FlgD Ig-like domain-containing protein" evidence="1">
    <location>
        <begin position="28"/>
        <end position="506"/>
    </location>
</feature>
<evidence type="ECO:0000256" key="1">
    <source>
        <dbReference type="SAM" id="SignalP"/>
    </source>
</evidence>
<evidence type="ECO:0008006" key="4">
    <source>
        <dbReference type="Google" id="ProtNLM"/>
    </source>
</evidence>
<keyword evidence="3" id="KW-1185">Reference proteome</keyword>
<keyword evidence="1" id="KW-0732">Signal</keyword>
<dbReference type="Proteomes" id="UP000325003">
    <property type="component" value="Unassembled WGS sequence"/>
</dbReference>
<organism evidence="2 3">
    <name type="scientific">Nocardioides humilatus</name>
    <dbReference type="NCBI Taxonomy" id="2607660"/>
    <lineage>
        <taxon>Bacteria</taxon>
        <taxon>Bacillati</taxon>
        <taxon>Actinomycetota</taxon>
        <taxon>Actinomycetes</taxon>
        <taxon>Propionibacteriales</taxon>
        <taxon>Nocardioidaceae</taxon>
        <taxon>Nocardioides</taxon>
    </lineage>
</organism>
<comment type="caution">
    <text evidence="2">The sequence shown here is derived from an EMBL/GenBank/DDBJ whole genome shotgun (WGS) entry which is preliminary data.</text>
</comment>
<reference evidence="2 3" key="1">
    <citation type="submission" date="2019-09" db="EMBL/GenBank/DDBJ databases">
        <title>Nocardioides panacisoli sp. nov., isolated from the soil of a ginseng field.</title>
        <authorList>
            <person name="Cho C."/>
        </authorList>
    </citation>
    <scope>NUCLEOTIDE SEQUENCE [LARGE SCALE GENOMIC DNA]</scope>
    <source>
        <strain evidence="2 3">BN130099</strain>
    </source>
</reference>
<name>A0A5B1LH44_9ACTN</name>
<dbReference type="Gene3D" id="2.60.40.4070">
    <property type="match status" value="1"/>
</dbReference>
<dbReference type="AlphaFoldDB" id="A0A5B1LH44"/>
<gene>
    <name evidence="2" type="ORF">F0U44_11730</name>
</gene>
<dbReference type="EMBL" id="VUJV01000003">
    <property type="protein sequence ID" value="KAA1419120.1"/>
    <property type="molecule type" value="Genomic_DNA"/>
</dbReference>
<accession>A0A5B1LH44</accession>
<sequence>MARSSVRVRAAALVALLAALASGILVAAPSSSADGTLTVTWPEITDLNPDITDYVIDVQHTGAGHLMLLFQGTTWTVEPVASSGPHVATFPAGVNGTLHLRLYECPTEAFTNDCRERGPFHEVHVYTRFLAGTDTPWRVGPSMLRPILITPAPTTTLDIAWTVHLRGGSGPVLVSGDATGVPAGGPLPPIGPTDALFDGHEYDYTATVTADAGVYGHLVGEITDTFEWDATNESKIIGFDVRDTFLHRMVKDADVFYPAADDGDGWRDEVRIHLVGNTDPMKSVQTTITGPSGDLMLSVADRAFLWNGRDGDGELLPEGTYTVTMDTVDQADNEKVVTGQIDLSYERLVQTTWKRTVSARGTMLDKYVGRCASLKTPARAGWRGSLGFRAEARCSRSQRGVATSHGIYIPVGPFQMPLWVRIDAYGGGGRGSQLSIYQYNRRSEWIARAKLDGKVRQHRGNQVSAVRAVLGDVWDDPHVIWSVGLDDGAAYDVRDFTVNVRYWDIR</sequence>
<dbReference type="RefSeq" id="WP_149728455.1">
    <property type="nucleotide sequence ID" value="NZ_VUJV01000003.1"/>
</dbReference>
<proteinExistence type="predicted"/>
<protein>
    <recommendedName>
        <fullName evidence="4">FlgD Ig-like domain-containing protein</fullName>
    </recommendedName>
</protein>
<feature type="signal peptide" evidence="1">
    <location>
        <begin position="1"/>
        <end position="27"/>
    </location>
</feature>
<reference evidence="2 3" key="2">
    <citation type="submission" date="2019-09" db="EMBL/GenBank/DDBJ databases">
        <authorList>
            <person name="Jin C."/>
        </authorList>
    </citation>
    <scope>NUCLEOTIDE SEQUENCE [LARGE SCALE GENOMIC DNA]</scope>
    <source>
        <strain evidence="2 3">BN130099</strain>
    </source>
</reference>